<dbReference type="Gene3D" id="3.50.50.60">
    <property type="entry name" value="FAD/NAD(P)-binding domain"/>
    <property type="match status" value="2"/>
</dbReference>
<dbReference type="PANTHER" id="PTHR10668">
    <property type="entry name" value="PHYTOENE DEHYDROGENASE"/>
    <property type="match status" value="1"/>
</dbReference>
<evidence type="ECO:0000313" key="5">
    <source>
        <dbReference type="EMBL" id="RXZ48578.1"/>
    </source>
</evidence>
<sequence length="478" mass="49459">MTDVTVVGSGPNGLVAAVVAARAGLSVRVVEAAPTIGGGLRTAELTLPGFRHDVCSTVHPAGLASPVFRTLGLLDDIDWVVPEISYAHPLDGGRAGVAWRDLDRTADGLEADGAAWRSLLAPLLARSRGVVDFTGSQLLRVPRDPIAALQFGLRALEQGTAAWNTRFVGDVAPALFSGVVAHAAGGMPSLASAGAGLLIAMHGHGAGWGLPVGGSQTIADALADELRARGGEIVTDAPVASLAEVTGSRAVLLDTSPELLFTAELPGRYARALRRYRYGSGVAKVDFALSGPVPWRNAEVRQAPTVHLGGSRAEIAAAENAVARGFQPGVAGGGGAEHPYVLVTQPTVADPTRAPEGKHVLWAYTHVPAGSTLDATELVTAEVERFAPGFRDVVLASASSSAAELGRYNANYVGGDIYSGALTMAQLLKRPVVSPRPWRTPVDGVYLCSSATAPGPAVHGMNGWFAAKLALRERFGLR</sequence>
<evidence type="ECO:0000256" key="1">
    <source>
        <dbReference type="ARBA" id="ARBA00037217"/>
    </source>
</evidence>
<accession>A0A4Q2JR92</accession>
<reference evidence="5 6" key="1">
    <citation type="submission" date="2019-01" db="EMBL/GenBank/DDBJ databases">
        <authorList>
            <person name="Li J."/>
        </authorList>
    </citation>
    <scope>NUCLEOTIDE SEQUENCE [LARGE SCALE GENOMIC DNA]</scope>
    <source>
        <strain evidence="5 6">CCUG 35506</strain>
    </source>
</reference>
<dbReference type="PANTHER" id="PTHR10668:SF105">
    <property type="entry name" value="DEHYDROGENASE-RELATED"/>
    <property type="match status" value="1"/>
</dbReference>
<dbReference type="InterPro" id="IPR036188">
    <property type="entry name" value="FAD/NAD-bd_sf"/>
</dbReference>
<organism evidence="5 6">
    <name type="scientific">Agromyces fucosus</name>
    <dbReference type="NCBI Taxonomy" id="41985"/>
    <lineage>
        <taxon>Bacteria</taxon>
        <taxon>Bacillati</taxon>
        <taxon>Actinomycetota</taxon>
        <taxon>Actinomycetes</taxon>
        <taxon>Micrococcales</taxon>
        <taxon>Microbacteriaceae</taxon>
        <taxon>Agromyces</taxon>
    </lineage>
</organism>
<gene>
    <name evidence="5" type="ORF">ESP57_06145</name>
</gene>
<name>A0A4Q2JR92_9MICO</name>
<dbReference type="AlphaFoldDB" id="A0A4Q2JR92"/>
<comment type="caution">
    <text evidence="5">The sequence shown here is derived from an EMBL/GenBank/DDBJ whole genome shotgun (WGS) entry which is preliminary data.</text>
</comment>
<dbReference type="EMBL" id="SDPO01000002">
    <property type="protein sequence ID" value="RXZ48578.1"/>
    <property type="molecule type" value="Genomic_DNA"/>
</dbReference>
<comment type="subunit">
    <text evidence="2">Interacts with COX5B; this interaction may contribute to localize PYROXD2 to the inner face of the inner mitochondrial membrane.</text>
</comment>
<proteinExistence type="predicted"/>
<dbReference type="SUPFAM" id="SSF51905">
    <property type="entry name" value="FAD/NAD(P)-binding domain"/>
    <property type="match status" value="1"/>
</dbReference>
<evidence type="ECO:0000313" key="6">
    <source>
        <dbReference type="Proteomes" id="UP000292935"/>
    </source>
</evidence>
<dbReference type="OrthoDB" id="833207at2"/>
<dbReference type="GO" id="GO:0016491">
    <property type="term" value="F:oxidoreductase activity"/>
    <property type="evidence" value="ECO:0007669"/>
    <property type="project" value="InterPro"/>
</dbReference>
<feature type="domain" description="Amine oxidase" evidence="4">
    <location>
        <begin position="13"/>
        <end position="460"/>
    </location>
</feature>
<dbReference type="RefSeq" id="WP_129230931.1">
    <property type="nucleotide sequence ID" value="NZ_SDPO01000002.1"/>
</dbReference>
<dbReference type="InterPro" id="IPR002937">
    <property type="entry name" value="Amino_oxidase"/>
</dbReference>
<protein>
    <recommendedName>
        <fullName evidence="3">Pyridine nucleotide-disulfide oxidoreductase domain-containing protein 2</fullName>
    </recommendedName>
</protein>
<comment type="function">
    <text evidence="1">Probable oxidoreductase that may play a role as regulator of mitochondrial function.</text>
</comment>
<evidence type="ECO:0000256" key="3">
    <source>
        <dbReference type="ARBA" id="ARBA00040298"/>
    </source>
</evidence>
<evidence type="ECO:0000259" key="4">
    <source>
        <dbReference type="Pfam" id="PF01593"/>
    </source>
</evidence>
<dbReference type="Pfam" id="PF01593">
    <property type="entry name" value="Amino_oxidase"/>
    <property type="match status" value="1"/>
</dbReference>
<dbReference type="PRINTS" id="PR00411">
    <property type="entry name" value="PNDRDTASEI"/>
</dbReference>
<keyword evidence="6" id="KW-1185">Reference proteome</keyword>
<dbReference type="Proteomes" id="UP000292935">
    <property type="component" value="Unassembled WGS sequence"/>
</dbReference>
<evidence type="ECO:0000256" key="2">
    <source>
        <dbReference type="ARBA" id="ARBA00038825"/>
    </source>
</evidence>